<evidence type="ECO:0000313" key="2">
    <source>
        <dbReference type="Proteomes" id="UP001603857"/>
    </source>
</evidence>
<dbReference type="Proteomes" id="UP001603857">
    <property type="component" value="Unassembled WGS sequence"/>
</dbReference>
<comment type="caution">
    <text evidence="1">The sequence shown here is derived from an EMBL/GenBank/DDBJ whole genome shotgun (WGS) entry which is preliminary data.</text>
</comment>
<gene>
    <name evidence="1" type="ORF">Fmac_025409</name>
</gene>
<dbReference type="EMBL" id="JBGMDY010000008">
    <property type="protein sequence ID" value="KAL2326351.1"/>
    <property type="molecule type" value="Genomic_DNA"/>
</dbReference>
<dbReference type="AlphaFoldDB" id="A0ABD1LS47"/>
<reference evidence="1 2" key="1">
    <citation type="submission" date="2024-08" db="EMBL/GenBank/DDBJ databases">
        <title>Insights into the chromosomal genome structure of Flemingia macrophylla.</title>
        <authorList>
            <person name="Ding Y."/>
            <person name="Zhao Y."/>
            <person name="Bi W."/>
            <person name="Wu M."/>
            <person name="Zhao G."/>
            <person name="Gong Y."/>
            <person name="Li W."/>
            <person name="Zhang P."/>
        </authorList>
    </citation>
    <scope>NUCLEOTIDE SEQUENCE [LARGE SCALE GENOMIC DNA]</scope>
    <source>
        <strain evidence="1">DYQJB</strain>
        <tissue evidence="1">Leaf</tissue>
    </source>
</reference>
<protein>
    <submittedName>
        <fullName evidence="1">Uncharacterized protein</fullName>
    </submittedName>
</protein>
<proteinExistence type="predicted"/>
<evidence type="ECO:0000313" key="1">
    <source>
        <dbReference type="EMBL" id="KAL2326351.1"/>
    </source>
</evidence>
<organism evidence="1 2">
    <name type="scientific">Flemingia macrophylla</name>
    <dbReference type="NCBI Taxonomy" id="520843"/>
    <lineage>
        <taxon>Eukaryota</taxon>
        <taxon>Viridiplantae</taxon>
        <taxon>Streptophyta</taxon>
        <taxon>Embryophyta</taxon>
        <taxon>Tracheophyta</taxon>
        <taxon>Spermatophyta</taxon>
        <taxon>Magnoliopsida</taxon>
        <taxon>eudicotyledons</taxon>
        <taxon>Gunneridae</taxon>
        <taxon>Pentapetalae</taxon>
        <taxon>rosids</taxon>
        <taxon>fabids</taxon>
        <taxon>Fabales</taxon>
        <taxon>Fabaceae</taxon>
        <taxon>Papilionoideae</taxon>
        <taxon>50 kb inversion clade</taxon>
        <taxon>NPAAA clade</taxon>
        <taxon>indigoferoid/millettioid clade</taxon>
        <taxon>Phaseoleae</taxon>
        <taxon>Flemingia</taxon>
    </lineage>
</organism>
<name>A0ABD1LS47_9FABA</name>
<keyword evidence="2" id="KW-1185">Reference proteome</keyword>
<accession>A0ABD1LS47</accession>
<sequence>MKSCKLQFAPIDISSSTRDLAPLANAIMHTVNVHINTSSNNNLLRTPKYKIYLTLDTKGTYFIYRPYDIHYRLIFNNSN</sequence>